<proteinExistence type="predicted"/>
<evidence type="ECO:0000313" key="1">
    <source>
        <dbReference type="EMBL" id="GAF95732.1"/>
    </source>
</evidence>
<protein>
    <recommendedName>
        <fullName evidence="2">Wzt C-terminal domain-containing protein</fullName>
    </recommendedName>
</protein>
<gene>
    <name evidence="1" type="ORF">S01H1_19640</name>
</gene>
<reference evidence="1" key="1">
    <citation type="journal article" date="2014" name="Front. Microbiol.">
        <title>High frequency of phylogenetically diverse reductive dehalogenase-homologous genes in deep subseafloor sedimentary metagenomes.</title>
        <authorList>
            <person name="Kawai M."/>
            <person name="Futagami T."/>
            <person name="Toyoda A."/>
            <person name="Takaki Y."/>
            <person name="Nishi S."/>
            <person name="Hori S."/>
            <person name="Arai W."/>
            <person name="Tsubouchi T."/>
            <person name="Morono Y."/>
            <person name="Uchiyama I."/>
            <person name="Ito T."/>
            <person name="Fujiyama A."/>
            <person name="Inagaki F."/>
            <person name="Takami H."/>
        </authorList>
    </citation>
    <scope>NUCLEOTIDE SEQUENCE</scope>
    <source>
        <strain evidence="1">Expedition CK06-06</strain>
    </source>
</reference>
<comment type="caution">
    <text evidence="1">The sequence shown here is derived from an EMBL/GenBank/DDBJ whole genome shotgun (WGS) entry which is preliminary data.</text>
</comment>
<feature type="non-terminal residue" evidence="1">
    <location>
        <position position="1"/>
    </location>
</feature>
<name>X0U5T5_9ZZZZ</name>
<organism evidence="1">
    <name type="scientific">marine sediment metagenome</name>
    <dbReference type="NCBI Taxonomy" id="412755"/>
    <lineage>
        <taxon>unclassified sequences</taxon>
        <taxon>metagenomes</taxon>
        <taxon>ecological metagenomes</taxon>
    </lineage>
</organism>
<dbReference type="EMBL" id="BARS01010632">
    <property type="protein sequence ID" value="GAF95732.1"/>
    <property type="molecule type" value="Genomic_DNA"/>
</dbReference>
<accession>X0U5T5</accession>
<dbReference type="AlphaFoldDB" id="X0U5T5"/>
<evidence type="ECO:0008006" key="2">
    <source>
        <dbReference type="Google" id="ProtNLM"/>
    </source>
</evidence>
<sequence length="110" mass="12473">EAIPASNKLRLTLKVIVPIKNLALLPTENDYIGQIKVYIALMDSENRISPCHELTQEIKIPAEDYEIAVNRSYPYLAEMYVNPGHYIISLAVKDVPGSVINYIQLEKMIE</sequence>